<dbReference type="InterPro" id="IPR050471">
    <property type="entry name" value="AB_hydrolase"/>
</dbReference>
<dbReference type="GO" id="GO:0046503">
    <property type="term" value="P:glycerolipid catabolic process"/>
    <property type="evidence" value="ECO:0007669"/>
    <property type="project" value="TreeGrafter"/>
</dbReference>
<dbReference type="InterPro" id="IPR000073">
    <property type="entry name" value="AB_hydrolase_1"/>
</dbReference>
<evidence type="ECO:0000313" key="3">
    <source>
        <dbReference type="Proteomes" id="UP000540506"/>
    </source>
</evidence>
<accession>A0A7W7VZ80</accession>
<dbReference type="Proteomes" id="UP000540506">
    <property type="component" value="Unassembled WGS sequence"/>
</dbReference>
<evidence type="ECO:0000313" key="2">
    <source>
        <dbReference type="EMBL" id="MBB4927464.1"/>
    </source>
</evidence>
<dbReference type="InterPro" id="IPR029058">
    <property type="entry name" value="AB_hydrolase_fold"/>
</dbReference>
<gene>
    <name evidence="2" type="ORF">FHR34_006457</name>
</gene>
<sequence>MNTLEIGTLAVPGARIHFEVRGTGTLLLLIAGGGFDARVFEQLAAVLATEYRVLSFDPRGNSRSPLDGPPEDQRIEVHADDAYRLLAQVAGPGEAAHVFGGCSGGLTALELAIRHRDRVRSVVVHEPPSMGLLPDAEQQLAFFDEVHETFHREGLAAGLRRLQPAFGGRPAPALPQAQDNSAFFLGHVMRPSTHFVPDLTALATLADRIVVAGGHDSRDHLIHRPAAALAERLGSDLVDFPGGHAGYAKHPAEFAEQLAEVLAAMPSVGPSVAASVGPSLVPSVGPGQATCAS</sequence>
<dbReference type="PANTHER" id="PTHR43433:SF5">
    <property type="entry name" value="AB HYDROLASE-1 DOMAIN-CONTAINING PROTEIN"/>
    <property type="match status" value="1"/>
</dbReference>
<proteinExistence type="predicted"/>
<dbReference type="PANTHER" id="PTHR43433">
    <property type="entry name" value="HYDROLASE, ALPHA/BETA FOLD FAMILY PROTEIN"/>
    <property type="match status" value="1"/>
</dbReference>
<dbReference type="Gene3D" id="3.40.50.1820">
    <property type="entry name" value="alpha/beta hydrolase"/>
    <property type="match status" value="1"/>
</dbReference>
<name>A0A7W7VZ80_KITKI</name>
<dbReference type="GO" id="GO:0004806">
    <property type="term" value="F:triacylglycerol lipase activity"/>
    <property type="evidence" value="ECO:0007669"/>
    <property type="project" value="TreeGrafter"/>
</dbReference>
<protein>
    <submittedName>
        <fullName evidence="2">Pimeloyl-ACP methyl ester carboxylesterase</fullName>
    </submittedName>
</protein>
<dbReference type="AlphaFoldDB" id="A0A7W7VZ80"/>
<dbReference type="SUPFAM" id="SSF53474">
    <property type="entry name" value="alpha/beta-Hydrolases"/>
    <property type="match status" value="1"/>
</dbReference>
<dbReference type="EMBL" id="JACHJV010000001">
    <property type="protein sequence ID" value="MBB4927464.1"/>
    <property type="molecule type" value="Genomic_DNA"/>
</dbReference>
<dbReference type="Pfam" id="PF00561">
    <property type="entry name" value="Abhydrolase_1"/>
    <property type="match status" value="1"/>
</dbReference>
<keyword evidence="3" id="KW-1185">Reference proteome</keyword>
<organism evidence="2 3">
    <name type="scientific">Kitasatospora kifunensis</name>
    <name type="common">Streptomyces kifunensis</name>
    <dbReference type="NCBI Taxonomy" id="58351"/>
    <lineage>
        <taxon>Bacteria</taxon>
        <taxon>Bacillati</taxon>
        <taxon>Actinomycetota</taxon>
        <taxon>Actinomycetes</taxon>
        <taxon>Kitasatosporales</taxon>
        <taxon>Streptomycetaceae</taxon>
        <taxon>Kitasatospora</taxon>
    </lineage>
</organism>
<reference evidence="2 3" key="1">
    <citation type="submission" date="2020-08" db="EMBL/GenBank/DDBJ databases">
        <title>Sequencing the genomes of 1000 actinobacteria strains.</title>
        <authorList>
            <person name="Klenk H.-P."/>
        </authorList>
    </citation>
    <scope>NUCLEOTIDE SEQUENCE [LARGE SCALE GENOMIC DNA]</scope>
    <source>
        <strain evidence="2 3">DSM 41654</strain>
    </source>
</reference>
<comment type="caution">
    <text evidence="2">The sequence shown here is derived from an EMBL/GenBank/DDBJ whole genome shotgun (WGS) entry which is preliminary data.</text>
</comment>
<evidence type="ECO:0000259" key="1">
    <source>
        <dbReference type="Pfam" id="PF00561"/>
    </source>
</evidence>
<feature type="domain" description="AB hydrolase-1" evidence="1">
    <location>
        <begin position="26"/>
        <end position="152"/>
    </location>
</feature>
<dbReference type="RefSeq" id="WP_184941780.1">
    <property type="nucleotide sequence ID" value="NZ_JACHJV010000001.1"/>
</dbReference>